<dbReference type="GeneID" id="63739991"/>
<keyword evidence="3" id="KW-1185">Reference proteome</keyword>
<comment type="caution">
    <text evidence="2">The sequence shown here is derived from an EMBL/GenBank/DDBJ whole genome shotgun (WGS) entry which is preliminary data.</text>
</comment>
<dbReference type="HOGENOM" id="CLU_1090213_0_0_1"/>
<reference evidence="2 3" key="1">
    <citation type="journal article" date="2014" name="Proc. Natl. Acad. Sci. U.S.A.">
        <title>Trajectory and genomic determinants of fungal-pathogen speciation and host adaptation.</title>
        <authorList>
            <person name="Hu X."/>
            <person name="Xiao G."/>
            <person name="Zheng P."/>
            <person name="Shang Y."/>
            <person name="Su Y."/>
            <person name="Zhang X."/>
            <person name="Liu X."/>
            <person name="Zhan S."/>
            <person name="St Leger R.J."/>
            <person name="Wang C."/>
        </authorList>
    </citation>
    <scope>NUCLEOTIDE SEQUENCE [LARGE SCALE GENOMIC DNA]</scope>
    <source>
        <strain evidence="2 3">ARSEF 1941</strain>
    </source>
</reference>
<name>A0A0B2WRE8_METAS</name>
<dbReference type="RefSeq" id="XP_040677659.1">
    <property type="nucleotide sequence ID" value="XM_040824334.1"/>
</dbReference>
<gene>
    <name evidence="2" type="ORF">MAM_05536</name>
</gene>
<dbReference type="Proteomes" id="UP000030816">
    <property type="component" value="Unassembled WGS sequence"/>
</dbReference>
<protein>
    <submittedName>
        <fullName evidence="2">Uncharacterized protein</fullName>
    </submittedName>
</protein>
<dbReference type="AlphaFoldDB" id="A0A0B2WRE8"/>
<proteinExistence type="predicted"/>
<sequence>MTTSWDEVLRKHGIRRIPHPTKDQVRKAYVRADANELNDVWQSYITGRQCWHPWDTYSPPDLEIVCSADIRVYHRNSVPCDCGHDLAVERLSVACSLVDFGNYAGYDSVRRCYAFRGQRRLLDDFLGRAEELFDKREVKMALVAAVGITIPFAGFPSGWKLEEFAMHAETMMCILFLASTDEDPLNFEALALASVPEKEPDSDTGLDLGEESDSQSGARQHAAEAGSAQGFDVVPGDVVEPGRYPLRQRKSVVHG</sequence>
<dbReference type="EMBL" id="AZHE01000014">
    <property type="protein sequence ID" value="KHN96593.1"/>
    <property type="molecule type" value="Genomic_DNA"/>
</dbReference>
<feature type="compositionally biased region" description="Acidic residues" evidence="1">
    <location>
        <begin position="202"/>
        <end position="213"/>
    </location>
</feature>
<evidence type="ECO:0000256" key="1">
    <source>
        <dbReference type="SAM" id="MobiDB-lite"/>
    </source>
</evidence>
<dbReference type="OrthoDB" id="4932172at2759"/>
<feature type="compositionally biased region" description="Basic residues" evidence="1">
    <location>
        <begin position="246"/>
        <end position="255"/>
    </location>
</feature>
<feature type="region of interest" description="Disordered" evidence="1">
    <location>
        <begin position="196"/>
        <end position="255"/>
    </location>
</feature>
<accession>A0A0B2WRE8</accession>
<organism evidence="2 3">
    <name type="scientific">Metarhizium album (strain ARSEF 1941)</name>
    <dbReference type="NCBI Taxonomy" id="1081103"/>
    <lineage>
        <taxon>Eukaryota</taxon>
        <taxon>Fungi</taxon>
        <taxon>Dikarya</taxon>
        <taxon>Ascomycota</taxon>
        <taxon>Pezizomycotina</taxon>
        <taxon>Sordariomycetes</taxon>
        <taxon>Hypocreomycetidae</taxon>
        <taxon>Hypocreales</taxon>
        <taxon>Clavicipitaceae</taxon>
        <taxon>Metarhizium</taxon>
    </lineage>
</organism>
<evidence type="ECO:0000313" key="3">
    <source>
        <dbReference type="Proteomes" id="UP000030816"/>
    </source>
</evidence>
<evidence type="ECO:0000313" key="2">
    <source>
        <dbReference type="EMBL" id="KHN96593.1"/>
    </source>
</evidence>